<dbReference type="RefSeq" id="WP_167240212.1">
    <property type="nucleotide sequence ID" value="NZ_WHJF01000127.1"/>
</dbReference>
<dbReference type="Pfam" id="PF00012">
    <property type="entry name" value="HSP70"/>
    <property type="match status" value="2"/>
</dbReference>
<dbReference type="PRINTS" id="PR00301">
    <property type="entry name" value="HEATSHOCK70"/>
</dbReference>
<gene>
    <name evidence="3" type="ORF">F1735_29250</name>
</gene>
<keyword evidence="1" id="KW-0547">Nucleotide-binding</keyword>
<reference evidence="3 4" key="1">
    <citation type="submission" date="2019-10" db="EMBL/GenBank/DDBJ databases">
        <title>Taxonomy of Antarctic Massilia spp.: description of Massilia rubra sp. nov., Massilia aquatica sp. nov., Massilia mucilaginosa sp. nov., Massilia frigida sp. nov. isolated from streams, lakes and regoliths.</title>
        <authorList>
            <person name="Holochova P."/>
            <person name="Sedlacek I."/>
            <person name="Kralova S."/>
            <person name="Maslanova I."/>
            <person name="Busse H.-J."/>
            <person name="Stankova E."/>
            <person name="Vrbovska V."/>
            <person name="Kovarovic V."/>
            <person name="Bartak M."/>
            <person name="Svec P."/>
            <person name="Pantucek R."/>
        </authorList>
    </citation>
    <scope>NUCLEOTIDE SEQUENCE [LARGE SCALE GENOMIC DNA]</scope>
    <source>
        <strain evidence="3 4">CCM 8694</strain>
    </source>
</reference>
<protein>
    <submittedName>
        <fullName evidence="3">Hsp70 family protein</fullName>
    </submittedName>
</protein>
<evidence type="ECO:0000313" key="3">
    <source>
        <dbReference type="EMBL" id="NHZ66330.1"/>
    </source>
</evidence>
<dbReference type="InterPro" id="IPR042054">
    <property type="entry name" value="YegD-like"/>
</dbReference>
<evidence type="ECO:0000256" key="1">
    <source>
        <dbReference type="ARBA" id="ARBA00022741"/>
    </source>
</evidence>
<dbReference type="CDD" id="cd10231">
    <property type="entry name" value="ASKHA_NBD_HSP70_YegD-like"/>
    <property type="match status" value="1"/>
</dbReference>
<organism evidence="3 4">
    <name type="scientific">Massilia genomosp. 1</name>
    <dbReference type="NCBI Taxonomy" id="2609280"/>
    <lineage>
        <taxon>Bacteria</taxon>
        <taxon>Pseudomonadati</taxon>
        <taxon>Pseudomonadota</taxon>
        <taxon>Betaproteobacteria</taxon>
        <taxon>Burkholderiales</taxon>
        <taxon>Oxalobacteraceae</taxon>
        <taxon>Telluria group</taxon>
        <taxon>Massilia</taxon>
    </lineage>
</organism>
<dbReference type="PANTHER" id="PTHR19375">
    <property type="entry name" value="HEAT SHOCK PROTEIN 70KDA"/>
    <property type="match status" value="1"/>
</dbReference>
<dbReference type="InterPro" id="IPR043129">
    <property type="entry name" value="ATPase_NBD"/>
</dbReference>
<dbReference type="InterPro" id="IPR013126">
    <property type="entry name" value="Hsp_70_fam"/>
</dbReference>
<evidence type="ECO:0000256" key="2">
    <source>
        <dbReference type="ARBA" id="ARBA00022840"/>
    </source>
</evidence>
<evidence type="ECO:0000313" key="4">
    <source>
        <dbReference type="Proteomes" id="UP000610594"/>
    </source>
</evidence>
<keyword evidence="4" id="KW-1185">Reference proteome</keyword>
<dbReference type="Gene3D" id="3.30.420.40">
    <property type="match status" value="4"/>
</dbReference>
<dbReference type="EMBL" id="WHJF01000127">
    <property type="protein sequence ID" value="NHZ66330.1"/>
    <property type="molecule type" value="Genomic_DNA"/>
</dbReference>
<comment type="caution">
    <text evidence="3">The sequence shown here is derived from an EMBL/GenBank/DDBJ whole genome shotgun (WGS) entry which is preliminary data.</text>
</comment>
<proteinExistence type="predicted"/>
<sequence>MANACGVDFGTSNSTVGWVRPGQSSLLALEDGKATLPSVVFFNAEDEEVSYGRAALAGYLAGYEGRLMRSLKSLLGTSLIDGQTEVGGRALPFRMLMSHFIGEVKRRAEREAGRTFTSAVFGRPVFFIDDSAAADRLAEDTLAEVARSVGFEHVAFQYEPIAAAFDYESQIRREELVLIADIGGGTSDFSLVRLSPERALKAERRDDILATGGVHIGGTDFDKYLSLASVMPLLGYQTLLNNNSAIPSSYFFNLATWHTINLAYTKKAAAQLADVARDAREPDKLGRLQRLIEERSGHWLAMQVEEGKIALSEAASYTLALDRLSPPLDLLLQRSEFDDAIGHLVGNIDQTVLKLLRDAGVAPDAVDTVFFTGGSSGVRMLRERIGALVPKARKVEGDLFGSIGAGLALDAVRKFG</sequence>
<dbReference type="Gene3D" id="3.90.640.10">
    <property type="entry name" value="Actin, Chain A, domain 4"/>
    <property type="match status" value="1"/>
</dbReference>
<accession>A0ABX0MUC5</accession>
<keyword evidence="2" id="KW-0067">ATP-binding</keyword>
<name>A0ABX0MUC5_9BURK</name>
<dbReference type="Proteomes" id="UP000610594">
    <property type="component" value="Unassembled WGS sequence"/>
</dbReference>
<dbReference type="SUPFAM" id="SSF53067">
    <property type="entry name" value="Actin-like ATPase domain"/>
    <property type="match status" value="2"/>
</dbReference>